<dbReference type="InterPro" id="IPR009677">
    <property type="entry name" value="DUF1266"/>
</dbReference>
<reference evidence="3" key="1">
    <citation type="submission" date="2023-07" db="EMBL/GenBank/DDBJ databases">
        <title>30 novel species of actinomycetes from the DSMZ collection.</title>
        <authorList>
            <person name="Nouioui I."/>
        </authorList>
    </citation>
    <scope>NUCLEOTIDE SEQUENCE [LARGE SCALE GENOMIC DNA]</scope>
    <source>
        <strain evidence="3">DSM 44917</strain>
    </source>
</reference>
<evidence type="ECO:0000313" key="3">
    <source>
        <dbReference type="Proteomes" id="UP001183388"/>
    </source>
</evidence>
<evidence type="ECO:0000313" key="2">
    <source>
        <dbReference type="EMBL" id="MDT0306652.1"/>
    </source>
</evidence>
<sequence>MGIEGASEDLPPWQAPTAVEHRLYEAGLSENWPAFFDVLAATDLYLPMSRELMDAVPRSIPFRPFRDPKFDGFALAVFTRGMLAPPDGDRVFERSELRHLARAWPRTIRWLAVNPGTPVETFLPADPKRWKRHARNAAPEEQLKTLWTGHRHDPLAHGMACGALLLVNHGSLWNHLGWQWAGYTEEKELLRSWWDVTTRAGWLDTVERLLRGEVLPPAWEFTLRVRQALVQEYGAAPDAGQWRQTAERVLVSRTAEVVDATGRPPAFDLDADIDLVHGLIGRVLRYEARFRADGLLPGDTCVRSVLAWDFGRASAMARWGLGARFAERAETEQALLRAGEGARQVYRSWAEFATGFVLGRCLHFDSEEFGDWYTDMVAVHKILSTDPESPWLSVPWEQSAPPDAPGLTER</sequence>
<accession>A0ABU2L5K5</accession>
<dbReference type="Proteomes" id="UP001183388">
    <property type="component" value="Unassembled WGS sequence"/>
</dbReference>
<dbReference type="EMBL" id="JAVREN010000007">
    <property type="protein sequence ID" value="MDT0306652.1"/>
    <property type="molecule type" value="Genomic_DNA"/>
</dbReference>
<gene>
    <name evidence="2" type="ORF">RM780_06710</name>
</gene>
<organism evidence="2 3">
    <name type="scientific">Streptomyces boetiae</name>
    <dbReference type="NCBI Taxonomy" id="3075541"/>
    <lineage>
        <taxon>Bacteria</taxon>
        <taxon>Bacillati</taxon>
        <taxon>Actinomycetota</taxon>
        <taxon>Actinomycetes</taxon>
        <taxon>Kitasatosporales</taxon>
        <taxon>Streptomycetaceae</taxon>
        <taxon>Streptomyces</taxon>
    </lineage>
</organism>
<keyword evidence="3" id="KW-1185">Reference proteome</keyword>
<protein>
    <submittedName>
        <fullName evidence="2">DUF1266 domain-containing protein</fullName>
    </submittedName>
</protein>
<feature type="domain" description="DUF1266" evidence="1">
    <location>
        <begin position="190"/>
        <end position="396"/>
    </location>
</feature>
<dbReference type="Pfam" id="PF06889">
    <property type="entry name" value="DUF1266"/>
    <property type="match status" value="1"/>
</dbReference>
<name>A0ABU2L5K5_9ACTN</name>
<dbReference type="RefSeq" id="WP_311629592.1">
    <property type="nucleotide sequence ID" value="NZ_JAVREN010000007.1"/>
</dbReference>
<evidence type="ECO:0000259" key="1">
    <source>
        <dbReference type="Pfam" id="PF06889"/>
    </source>
</evidence>
<proteinExistence type="predicted"/>
<comment type="caution">
    <text evidence="2">The sequence shown here is derived from an EMBL/GenBank/DDBJ whole genome shotgun (WGS) entry which is preliminary data.</text>
</comment>